<dbReference type="Gene3D" id="3.40.710.10">
    <property type="entry name" value="DD-peptidase/beta-lactamase superfamily"/>
    <property type="match status" value="1"/>
</dbReference>
<comment type="caution">
    <text evidence="3">The sequence shown here is derived from an EMBL/GenBank/DDBJ whole genome shotgun (WGS) entry which is preliminary data.</text>
</comment>
<dbReference type="SUPFAM" id="SSF56601">
    <property type="entry name" value="beta-lactamase/transpeptidase-like"/>
    <property type="match status" value="1"/>
</dbReference>
<accession>A0A2A4MF51</accession>
<evidence type="ECO:0000313" key="4">
    <source>
        <dbReference type="Proteomes" id="UP000218172"/>
    </source>
</evidence>
<evidence type="ECO:0000313" key="3">
    <source>
        <dbReference type="EMBL" id="PCH58543.1"/>
    </source>
</evidence>
<dbReference type="PANTHER" id="PTHR43283:SF3">
    <property type="entry name" value="BETA-LACTAMASE FAMILY PROTEIN (AFU_ORTHOLOGUE AFUA_5G07500)"/>
    <property type="match status" value="1"/>
</dbReference>
<dbReference type="Proteomes" id="UP000218172">
    <property type="component" value="Unassembled WGS sequence"/>
</dbReference>
<feature type="domain" description="Beta-lactamase-related" evidence="2">
    <location>
        <begin position="56"/>
        <end position="400"/>
    </location>
</feature>
<dbReference type="EMBL" id="NVQR01000159">
    <property type="protein sequence ID" value="PCH58543.1"/>
    <property type="molecule type" value="Genomic_DNA"/>
</dbReference>
<dbReference type="InterPro" id="IPR050789">
    <property type="entry name" value="Diverse_Enzym_Activities"/>
</dbReference>
<keyword evidence="1" id="KW-0732">Signal</keyword>
<gene>
    <name evidence="3" type="ORF">COC19_08395</name>
</gene>
<dbReference type="AlphaFoldDB" id="A0A2A4MF51"/>
<name>A0A2A4MF51_9GAMM</name>
<evidence type="ECO:0000259" key="2">
    <source>
        <dbReference type="Pfam" id="PF00144"/>
    </source>
</evidence>
<feature type="chain" id="PRO_5012224104" description="Beta-lactamase-related domain-containing protein" evidence="1">
    <location>
        <begin position="26"/>
        <end position="419"/>
    </location>
</feature>
<dbReference type="PANTHER" id="PTHR43283">
    <property type="entry name" value="BETA-LACTAMASE-RELATED"/>
    <property type="match status" value="1"/>
</dbReference>
<dbReference type="InterPro" id="IPR001466">
    <property type="entry name" value="Beta-lactam-related"/>
</dbReference>
<reference evidence="4" key="1">
    <citation type="submission" date="2017-08" db="EMBL/GenBank/DDBJ databases">
        <title>A dynamic microbial community with high functional redundancy inhabits the cold, oxic subseafloor aquifer.</title>
        <authorList>
            <person name="Tully B.J."/>
            <person name="Wheat C.G."/>
            <person name="Glazer B.T."/>
            <person name="Huber J.A."/>
        </authorList>
    </citation>
    <scope>NUCLEOTIDE SEQUENCE [LARGE SCALE GENOMIC DNA]</scope>
</reference>
<proteinExistence type="predicted"/>
<protein>
    <recommendedName>
        <fullName evidence="2">Beta-lactamase-related domain-containing protein</fullName>
    </recommendedName>
</protein>
<organism evidence="3 4">
    <name type="scientific">SAR86 cluster bacterium</name>
    <dbReference type="NCBI Taxonomy" id="2030880"/>
    <lineage>
        <taxon>Bacteria</taxon>
        <taxon>Pseudomonadati</taxon>
        <taxon>Pseudomonadota</taxon>
        <taxon>Gammaproteobacteria</taxon>
        <taxon>SAR86 cluster</taxon>
    </lineage>
</organism>
<dbReference type="InterPro" id="IPR012338">
    <property type="entry name" value="Beta-lactam/transpept-like"/>
</dbReference>
<sequence>MRNSSLKRKFCLAALAMSVSLSTFAAPPENSISMIDSTKLGIDAAEIQAMVSKMQAAVEQDFVSGSILLIGNDEGIAVLETVGTQGPNDNTAMDVETLFRIYSMTKPIISVAIMDQIEDGLIALSDPVSKYIPEFAQMQVIDEDSGDTTPAKVTMTIEHLLTHESGLILEIFDPQSKLGQLYLNSGRNSATSPFPDMTALELAQTLGKLPLRFEPGTKWHYSRSTDVLGAILEIVDHKSLDLVLADRIFTPLGMNDTSFYIPKSQAGRIAEPIHGEMSDNTIVMPLLSGGGGLNSTTEDYVRFANMLLNGGIYHGTRIIDESTLTAMTEKFIGDDVSREYFFYGERGDWGLGFNLQPVNGNDANGPHNFGWQGVGGTLFLVDPSNEFFLIYMAQTRSGPRGSPFDLNVAQRDVYSAMRN</sequence>
<dbReference type="Pfam" id="PF00144">
    <property type="entry name" value="Beta-lactamase"/>
    <property type="match status" value="1"/>
</dbReference>
<feature type="signal peptide" evidence="1">
    <location>
        <begin position="1"/>
        <end position="25"/>
    </location>
</feature>
<evidence type="ECO:0000256" key="1">
    <source>
        <dbReference type="SAM" id="SignalP"/>
    </source>
</evidence>